<dbReference type="AlphaFoldDB" id="H0ULQ6"/>
<evidence type="ECO:0000256" key="1">
    <source>
        <dbReference type="ARBA" id="ARBA00004196"/>
    </source>
</evidence>
<keyword evidence="6" id="KW-0762">Sugar transport</keyword>
<dbReference type="CDD" id="cd14748">
    <property type="entry name" value="PBP2_UgpB"/>
    <property type="match status" value="1"/>
</dbReference>
<dbReference type="RefSeq" id="WP_008521630.1">
    <property type="nucleotide sequence ID" value="NZ_CM001376.1"/>
</dbReference>
<dbReference type="HOGENOM" id="CLU_031285_3_1_0"/>
<feature type="signal peptide" evidence="5">
    <location>
        <begin position="1"/>
        <end position="24"/>
    </location>
</feature>
<dbReference type="SUPFAM" id="SSF53850">
    <property type="entry name" value="Periplasmic binding protein-like II"/>
    <property type="match status" value="1"/>
</dbReference>
<keyword evidence="4 5" id="KW-0732">Signal</keyword>
<evidence type="ECO:0000256" key="3">
    <source>
        <dbReference type="ARBA" id="ARBA00022448"/>
    </source>
</evidence>
<protein>
    <submittedName>
        <fullName evidence="6">ABC-type sugar transport system, periplasmic component</fullName>
    </submittedName>
</protein>
<dbReference type="InterPro" id="IPR006059">
    <property type="entry name" value="SBP"/>
</dbReference>
<name>H0ULQ6_9BACT</name>
<dbReference type="Pfam" id="PF13416">
    <property type="entry name" value="SBP_bac_8"/>
    <property type="match status" value="1"/>
</dbReference>
<dbReference type="EMBL" id="CM001376">
    <property type="protein sequence ID" value="EHM13547.1"/>
    <property type="molecule type" value="Genomic_DNA"/>
</dbReference>
<dbReference type="Gene3D" id="3.40.190.10">
    <property type="entry name" value="Periplasmic binding protein-like II"/>
    <property type="match status" value="2"/>
</dbReference>
<feature type="chain" id="PRO_5003541990" evidence="5">
    <location>
        <begin position="25"/>
        <end position="434"/>
    </location>
</feature>
<dbReference type="eggNOG" id="COG1653">
    <property type="taxonomic scope" value="Bacteria"/>
</dbReference>
<evidence type="ECO:0000313" key="6">
    <source>
        <dbReference type="EMBL" id="EHM13547.1"/>
    </source>
</evidence>
<evidence type="ECO:0000256" key="4">
    <source>
        <dbReference type="ARBA" id="ARBA00022729"/>
    </source>
</evidence>
<keyword evidence="7" id="KW-1185">Reference proteome</keyword>
<dbReference type="GO" id="GO:0030313">
    <property type="term" value="C:cell envelope"/>
    <property type="evidence" value="ECO:0007669"/>
    <property type="project" value="UniProtKB-SubCell"/>
</dbReference>
<dbReference type="Proteomes" id="UP000003806">
    <property type="component" value="Chromosome"/>
</dbReference>
<comment type="similarity">
    <text evidence="2">Belongs to the bacterial solute-binding protein 1 family.</text>
</comment>
<evidence type="ECO:0000256" key="5">
    <source>
        <dbReference type="SAM" id="SignalP"/>
    </source>
</evidence>
<gene>
    <name evidence="6" type="ORF">JonanDRAFT_1181</name>
</gene>
<evidence type="ECO:0000256" key="2">
    <source>
        <dbReference type="ARBA" id="ARBA00008520"/>
    </source>
</evidence>
<dbReference type="InterPro" id="IPR050490">
    <property type="entry name" value="Bact_solute-bd_prot1"/>
</dbReference>
<reference evidence="6 7" key="1">
    <citation type="submission" date="2011-11" db="EMBL/GenBank/DDBJ databases">
        <title>The Noncontiguous Finished genome of Jonquetella anthropi DSM 22815.</title>
        <authorList>
            <consortium name="US DOE Joint Genome Institute (JGI-PGF)"/>
            <person name="Lucas S."/>
            <person name="Copeland A."/>
            <person name="Lapidus A."/>
            <person name="Glavina del Rio T."/>
            <person name="Dalin E."/>
            <person name="Tice H."/>
            <person name="Bruce D."/>
            <person name="Goodwin L."/>
            <person name="Pitluck S."/>
            <person name="Peters L."/>
            <person name="Mikhailova N."/>
            <person name="Held B."/>
            <person name="Kyrpides N."/>
            <person name="Mavromatis K."/>
            <person name="Ivanova N."/>
            <person name="Markowitz V."/>
            <person name="Cheng J.-F."/>
            <person name="Hugenholtz P."/>
            <person name="Woyke T."/>
            <person name="Wu D."/>
            <person name="Gronow S."/>
            <person name="Wellnitz S."/>
            <person name="Brambilla E."/>
            <person name="Klenk H.-P."/>
            <person name="Eisen J.A."/>
        </authorList>
    </citation>
    <scope>NUCLEOTIDE SEQUENCE [LARGE SCALE GENOMIC DNA]</scope>
    <source>
        <strain evidence="6 7">DSM 22815</strain>
    </source>
</reference>
<keyword evidence="3" id="KW-0813">Transport</keyword>
<evidence type="ECO:0000313" key="7">
    <source>
        <dbReference type="Proteomes" id="UP000003806"/>
    </source>
</evidence>
<sequence length="434" mass="46281">MKIRFGALALAAAAAFGMSGFAAATEITFWHSMGGVNGDALNYLVEEYNAKNDKGVTVKAQYQGNYDDSINKLKSAMIGGAGPDIVQVYDIGTRLMIDSGWAVPMQDLIDADKYDVSAVEPNIAAYYTIGGKLYSMPFNSSTPIMYYNKDIFEKAGMTKVPDSLEGIGEAGRDLVEKGGAGEAISLGMYGWFFEQMIGKQGLDYANNGNGRQSAATAVAFDGNGAGLKILEAWKELHDAGWAPNVGSGSDSGLADFSAGKSAMTLGSTASLAQILKEVGDKFRVGTAFFPKVASNDEGGVSIGGASLWVIKKDGDDAGRQALVWDFIKFLISPASQAYWNAHTGYFPITVAAHDEAVFKDNVAKYPQFMTAIDQLHASAPQYAGALLSVFPEARQIEEKELENTMNGKKTPEQAVTDMAAGINKAISEYNLVNQ</sequence>
<dbReference type="PANTHER" id="PTHR43649">
    <property type="entry name" value="ARABINOSE-BINDING PROTEIN-RELATED"/>
    <property type="match status" value="1"/>
</dbReference>
<dbReference type="STRING" id="885272.JonanDRAFT_1181"/>
<organism evidence="6 7">
    <name type="scientific">Jonquetella anthropi DSM 22815</name>
    <dbReference type="NCBI Taxonomy" id="885272"/>
    <lineage>
        <taxon>Bacteria</taxon>
        <taxon>Thermotogati</taxon>
        <taxon>Synergistota</taxon>
        <taxon>Synergistia</taxon>
        <taxon>Synergistales</taxon>
        <taxon>Dethiosulfovibrionaceae</taxon>
        <taxon>Jonquetella</taxon>
    </lineage>
</organism>
<comment type="subcellular location">
    <subcellularLocation>
        <location evidence="1">Cell envelope</location>
    </subcellularLocation>
</comment>
<dbReference type="OrthoDB" id="383712at2"/>
<dbReference type="PANTHER" id="PTHR43649:SF31">
    <property type="entry name" value="SN-GLYCEROL-3-PHOSPHATE-BINDING PERIPLASMIC PROTEIN UGPB"/>
    <property type="match status" value="1"/>
</dbReference>
<proteinExistence type="inferred from homology"/>
<accession>H0ULQ6</accession>